<evidence type="ECO:0000313" key="1">
    <source>
        <dbReference type="EMBL" id="KAJ1526391.1"/>
    </source>
</evidence>
<evidence type="ECO:0000313" key="2">
    <source>
        <dbReference type="Proteomes" id="UP001075354"/>
    </source>
</evidence>
<accession>A0AAV7XKW5</accession>
<protein>
    <submittedName>
        <fullName evidence="1">Uncharacterized protein</fullName>
    </submittedName>
</protein>
<name>A0AAV7XKW5_9NEOP</name>
<sequence>MKYPLLPYGDLPQAEDRSHDSNLAAMERNQFFEGQKGPSEVMLLEHFDLAKGNGMDDLHPFYEGVTAFLTDLLINSLGNPGQTLGVANRRMQQVRTPVQMSRKWFSIFKRANWKGSQWGYFIRYHAVLCFLDNNLPAHHVEHISMLSYALFVFSQDSIDPADLQRADQNIERFLALFQEYHGAENMRFNVHMLSHAAQSRRLWAPFWTTSTFNFESWNRQLGLWVTSPKSAADQVVARHFLKIYVHSAAHREDISEHVRNHISDQLFATKRKIAAQLEPEIFGLGSGKRRVASARQSQLLRGQGILNRDIVVYDRILVMRSEAAFVRASTLRVPAIKTPIQNDIYVVPMASCREIF</sequence>
<keyword evidence="2" id="KW-1185">Reference proteome</keyword>
<dbReference type="PANTHER" id="PTHR46579:SF1">
    <property type="entry name" value="F5_8 TYPE C DOMAIN-CONTAINING PROTEIN"/>
    <property type="match status" value="1"/>
</dbReference>
<comment type="caution">
    <text evidence="1">The sequence shown here is derived from an EMBL/GenBank/DDBJ whole genome shotgun (WGS) entry which is preliminary data.</text>
</comment>
<dbReference type="AlphaFoldDB" id="A0AAV7XKW5"/>
<dbReference type="EMBL" id="JAPTSV010000007">
    <property type="protein sequence ID" value="KAJ1526391.1"/>
    <property type="molecule type" value="Genomic_DNA"/>
</dbReference>
<gene>
    <name evidence="1" type="ORF">ONE63_009531</name>
</gene>
<dbReference type="PANTHER" id="PTHR46579">
    <property type="entry name" value="F5/8 TYPE C DOMAIN-CONTAINING PROTEIN-RELATED"/>
    <property type="match status" value="1"/>
</dbReference>
<reference evidence="1" key="1">
    <citation type="submission" date="2022-12" db="EMBL/GenBank/DDBJ databases">
        <title>Chromosome-level genome assembly of the bean flower thrips Megalurothrips usitatus.</title>
        <authorList>
            <person name="Ma L."/>
            <person name="Liu Q."/>
            <person name="Li H."/>
            <person name="Cai W."/>
        </authorList>
    </citation>
    <scope>NUCLEOTIDE SEQUENCE</scope>
    <source>
        <strain evidence="1">Cailab_2022a</strain>
    </source>
</reference>
<dbReference type="Proteomes" id="UP001075354">
    <property type="component" value="Chromosome 7"/>
</dbReference>
<organism evidence="1 2">
    <name type="scientific">Megalurothrips usitatus</name>
    <name type="common">bean blossom thrips</name>
    <dbReference type="NCBI Taxonomy" id="439358"/>
    <lineage>
        <taxon>Eukaryota</taxon>
        <taxon>Metazoa</taxon>
        <taxon>Ecdysozoa</taxon>
        <taxon>Arthropoda</taxon>
        <taxon>Hexapoda</taxon>
        <taxon>Insecta</taxon>
        <taxon>Pterygota</taxon>
        <taxon>Neoptera</taxon>
        <taxon>Paraneoptera</taxon>
        <taxon>Thysanoptera</taxon>
        <taxon>Terebrantia</taxon>
        <taxon>Thripoidea</taxon>
        <taxon>Thripidae</taxon>
        <taxon>Megalurothrips</taxon>
    </lineage>
</organism>
<proteinExistence type="predicted"/>